<dbReference type="Proteomes" id="UP000231259">
    <property type="component" value="Unassembled WGS sequence"/>
</dbReference>
<dbReference type="EMBL" id="AWWI01000074">
    <property type="protein sequence ID" value="PIL19940.1"/>
    <property type="molecule type" value="Genomic_DNA"/>
</dbReference>
<dbReference type="AlphaFoldDB" id="A0A2G8REH0"/>
<accession>A0A2G8REH0</accession>
<keyword evidence="2" id="KW-1185">Reference proteome</keyword>
<organism evidence="1 2">
    <name type="scientific">Puniceibacterium antarcticum</name>
    <dbReference type="NCBI Taxonomy" id="1206336"/>
    <lineage>
        <taxon>Bacteria</taxon>
        <taxon>Pseudomonadati</taxon>
        <taxon>Pseudomonadota</taxon>
        <taxon>Alphaproteobacteria</taxon>
        <taxon>Rhodobacterales</taxon>
        <taxon>Paracoccaceae</taxon>
        <taxon>Puniceibacterium</taxon>
    </lineage>
</organism>
<proteinExistence type="predicted"/>
<name>A0A2G8REH0_9RHOB</name>
<protein>
    <submittedName>
        <fullName evidence="1">Uncharacterized protein</fullName>
    </submittedName>
</protein>
<comment type="caution">
    <text evidence="1">The sequence shown here is derived from an EMBL/GenBank/DDBJ whole genome shotgun (WGS) entry which is preliminary data.</text>
</comment>
<evidence type="ECO:0000313" key="1">
    <source>
        <dbReference type="EMBL" id="PIL19940.1"/>
    </source>
</evidence>
<sequence length="45" mass="5324">MNWSMPSGRHHLTFHHFYGFGKSWQSAPERSFDDALFIQKGSRQI</sequence>
<evidence type="ECO:0000313" key="2">
    <source>
        <dbReference type="Proteomes" id="UP000231259"/>
    </source>
</evidence>
<gene>
    <name evidence="1" type="ORF">P775_11975</name>
</gene>
<reference evidence="1 2" key="1">
    <citation type="submission" date="2013-09" db="EMBL/GenBank/DDBJ databases">
        <title>Genome sequencing of Phaeobacter antarcticus sp. nov. SM1211.</title>
        <authorList>
            <person name="Zhang X.-Y."/>
            <person name="Liu C."/>
            <person name="Chen X.-L."/>
            <person name="Xie B.-B."/>
            <person name="Qin Q.-L."/>
            <person name="Rong J.-C."/>
            <person name="Zhang Y.-Z."/>
        </authorList>
    </citation>
    <scope>NUCLEOTIDE SEQUENCE [LARGE SCALE GENOMIC DNA]</scope>
    <source>
        <strain evidence="1 2">SM1211</strain>
    </source>
</reference>